<organism evidence="2 3">
    <name type="scientific">Trichonephila clavipes</name>
    <name type="common">Golden silk orbweaver</name>
    <name type="synonym">Nephila clavipes</name>
    <dbReference type="NCBI Taxonomy" id="2585209"/>
    <lineage>
        <taxon>Eukaryota</taxon>
        <taxon>Metazoa</taxon>
        <taxon>Ecdysozoa</taxon>
        <taxon>Arthropoda</taxon>
        <taxon>Chelicerata</taxon>
        <taxon>Arachnida</taxon>
        <taxon>Araneae</taxon>
        <taxon>Araneomorphae</taxon>
        <taxon>Entelegynae</taxon>
        <taxon>Araneoidea</taxon>
        <taxon>Nephilidae</taxon>
        <taxon>Trichonephila</taxon>
    </lineage>
</organism>
<sequence>MCTVQSADNANKRPRHVSNSTPYHHARWWASMAMMNARCQCAFTMMPPIHGCNHLDAVNRTWVNLKKKRSHHSCARLVVDHTIEEVPVCDAASRVAAAMVSNLRVHAAADVVQTLVVLQTTLILDSGLVTCCMIH</sequence>
<evidence type="ECO:0000256" key="1">
    <source>
        <dbReference type="SAM" id="MobiDB-lite"/>
    </source>
</evidence>
<dbReference type="AlphaFoldDB" id="A0A8X6W7F2"/>
<feature type="region of interest" description="Disordered" evidence="1">
    <location>
        <begin position="1"/>
        <end position="20"/>
    </location>
</feature>
<evidence type="ECO:0000313" key="3">
    <source>
        <dbReference type="Proteomes" id="UP000887159"/>
    </source>
</evidence>
<gene>
    <name evidence="2" type="ORF">TNCV_2626851</name>
</gene>
<evidence type="ECO:0000313" key="2">
    <source>
        <dbReference type="EMBL" id="GFY29515.1"/>
    </source>
</evidence>
<reference evidence="2" key="1">
    <citation type="submission" date="2020-08" db="EMBL/GenBank/DDBJ databases">
        <title>Multicomponent nature underlies the extraordinary mechanical properties of spider dragline silk.</title>
        <authorList>
            <person name="Kono N."/>
            <person name="Nakamura H."/>
            <person name="Mori M."/>
            <person name="Yoshida Y."/>
            <person name="Ohtoshi R."/>
            <person name="Malay A.D."/>
            <person name="Moran D.A.P."/>
            <person name="Tomita M."/>
            <person name="Numata K."/>
            <person name="Arakawa K."/>
        </authorList>
    </citation>
    <scope>NUCLEOTIDE SEQUENCE</scope>
</reference>
<keyword evidence="3" id="KW-1185">Reference proteome</keyword>
<proteinExistence type="predicted"/>
<dbReference type="Proteomes" id="UP000887159">
    <property type="component" value="Unassembled WGS sequence"/>
</dbReference>
<name>A0A8X6W7F2_TRICX</name>
<dbReference type="EMBL" id="BMAU01021388">
    <property type="protein sequence ID" value="GFY29515.1"/>
    <property type="molecule type" value="Genomic_DNA"/>
</dbReference>
<protein>
    <submittedName>
        <fullName evidence="2">Uncharacterized protein</fullName>
    </submittedName>
</protein>
<comment type="caution">
    <text evidence="2">The sequence shown here is derived from an EMBL/GenBank/DDBJ whole genome shotgun (WGS) entry which is preliminary data.</text>
</comment>
<accession>A0A8X6W7F2</accession>